<evidence type="ECO:0000256" key="1">
    <source>
        <dbReference type="SAM" id="Phobius"/>
    </source>
</evidence>
<keyword evidence="1" id="KW-0812">Transmembrane</keyword>
<feature type="transmembrane region" description="Helical" evidence="1">
    <location>
        <begin position="121"/>
        <end position="139"/>
    </location>
</feature>
<keyword evidence="1" id="KW-1133">Transmembrane helix</keyword>
<keyword evidence="4" id="KW-1185">Reference proteome</keyword>
<comment type="caution">
    <text evidence="3">The sequence shown here is derived from an EMBL/GenBank/DDBJ whole genome shotgun (WGS) entry which is preliminary data.</text>
</comment>
<gene>
    <name evidence="3" type="ORF">GCM10007301_43050</name>
</gene>
<feature type="domain" description="DUF1468" evidence="2">
    <location>
        <begin position="14"/>
        <end position="148"/>
    </location>
</feature>
<dbReference type="Proteomes" id="UP000606044">
    <property type="component" value="Unassembled WGS sequence"/>
</dbReference>
<accession>A0A917FG21</accession>
<dbReference type="RefSeq" id="WP_188582436.1">
    <property type="nucleotide sequence ID" value="NZ_BMCT01000007.1"/>
</dbReference>
<feature type="transmembrane region" description="Helical" evidence="1">
    <location>
        <begin position="81"/>
        <end position="109"/>
    </location>
</feature>
<protein>
    <submittedName>
        <fullName evidence="3">C4-dicarboxylate ABC transporter</fullName>
    </submittedName>
</protein>
<dbReference type="InterPro" id="IPR009936">
    <property type="entry name" value="DUF1468"/>
</dbReference>
<feature type="transmembrane region" description="Helical" evidence="1">
    <location>
        <begin position="50"/>
        <end position="69"/>
    </location>
</feature>
<evidence type="ECO:0000313" key="4">
    <source>
        <dbReference type="Proteomes" id="UP000606044"/>
    </source>
</evidence>
<dbReference type="Pfam" id="PF07331">
    <property type="entry name" value="TctB"/>
    <property type="match status" value="1"/>
</dbReference>
<reference evidence="3" key="1">
    <citation type="journal article" date="2014" name="Int. J. Syst. Evol. Microbiol.">
        <title>Complete genome sequence of Corynebacterium casei LMG S-19264T (=DSM 44701T), isolated from a smear-ripened cheese.</title>
        <authorList>
            <consortium name="US DOE Joint Genome Institute (JGI-PGF)"/>
            <person name="Walter F."/>
            <person name="Albersmeier A."/>
            <person name="Kalinowski J."/>
            <person name="Ruckert C."/>
        </authorList>
    </citation>
    <scope>NUCLEOTIDE SEQUENCE</scope>
    <source>
        <strain evidence="3">CCM 7897</strain>
    </source>
</reference>
<proteinExistence type="predicted"/>
<reference evidence="3" key="2">
    <citation type="submission" date="2020-09" db="EMBL/GenBank/DDBJ databases">
        <authorList>
            <person name="Sun Q."/>
            <person name="Sedlacek I."/>
        </authorList>
    </citation>
    <scope>NUCLEOTIDE SEQUENCE</scope>
    <source>
        <strain evidence="3">CCM 7897</strain>
    </source>
</reference>
<evidence type="ECO:0000259" key="2">
    <source>
        <dbReference type="Pfam" id="PF07331"/>
    </source>
</evidence>
<name>A0A917FG21_9HYPH</name>
<keyword evidence="1" id="KW-0472">Membrane</keyword>
<organism evidence="3 4">
    <name type="scientific">Azorhizobium oxalatiphilum</name>
    <dbReference type="NCBI Taxonomy" id="980631"/>
    <lineage>
        <taxon>Bacteria</taxon>
        <taxon>Pseudomonadati</taxon>
        <taxon>Pseudomonadota</taxon>
        <taxon>Alphaproteobacteria</taxon>
        <taxon>Hyphomicrobiales</taxon>
        <taxon>Xanthobacteraceae</taxon>
        <taxon>Azorhizobium</taxon>
    </lineage>
</organism>
<sequence>MDRKLNRPDGAGIAIALGLLALAGVIWWDATQLSAGSPYGLGPDAAPKVVAAGLAILAVLNFISAWRGTMPHRERGDLGPIFWIVGGMVALIALIALGGGFIIATAILFAATARAFGRKALLADLGIGFGLGFGAYLLFAKLLTLSLPMGPLERLL</sequence>
<evidence type="ECO:0000313" key="3">
    <source>
        <dbReference type="EMBL" id="GGF78438.1"/>
    </source>
</evidence>
<dbReference type="EMBL" id="BMCT01000007">
    <property type="protein sequence ID" value="GGF78438.1"/>
    <property type="molecule type" value="Genomic_DNA"/>
</dbReference>
<feature type="transmembrane region" description="Helical" evidence="1">
    <location>
        <begin position="12"/>
        <end position="30"/>
    </location>
</feature>
<dbReference type="AlphaFoldDB" id="A0A917FG21"/>